<dbReference type="InterPro" id="IPR011344">
    <property type="entry name" value="ssDNA-bd"/>
</dbReference>
<dbReference type="NCBIfam" id="TIGR00621">
    <property type="entry name" value="ssb"/>
    <property type="match status" value="1"/>
</dbReference>
<comment type="subunit">
    <text evidence="2">Homotetramer.</text>
</comment>
<dbReference type="InterPro" id="IPR012340">
    <property type="entry name" value="NA-bd_OB-fold"/>
</dbReference>
<dbReference type="InterPro" id="IPR000424">
    <property type="entry name" value="Primosome_PriB/ssb"/>
</dbReference>
<dbReference type="HAMAP" id="MF_00984">
    <property type="entry name" value="SSB"/>
    <property type="match status" value="1"/>
</dbReference>
<keyword evidence="2" id="KW-0233">DNA recombination</keyword>
<dbReference type="Proteomes" id="UP000886812">
    <property type="component" value="Unassembled WGS sequence"/>
</dbReference>
<dbReference type="PANTHER" id="PTHR10302">
    <property type="entry name" value="SINGLE-STRANDED DNA-BINDING PROTEIN"/>
    <property type="match status" value="1"/>
</dbReference>
<feature type="region of interest" description="Disordered" evidence="4">
    <location>
        <begin position="108"/>
        <end position="156"/>
    </location>
</feature>
<organism evidence="5 6">
    <name type="scientific">Candidatus Spyradosoma merdigallinarum</name>
    <dbReference type="NCBI Taxonomy" id="2840950"/>
    <lineage>
        <taxon>Bacteria</taxon>
        <taxon>Pseudomonadati</taxon>
        <taxon>Verrucomicrobiota</taxon>
        <taxon>Opitutia</taxon>
        <taxon>Opitutia incertae sedis</taxon>
        <taxon>Candidatus Spyradosoma</taxon>
    </lineage>
</organism>
<dbReference type="AlphaFoldDB" id="A0A9D1NJP7"/>
<comment type="caution">
    <text evidence="5">The sequence shown here is derived from an EMBL/GenBank/DDBJ whole genome shotgun (WGS) entry which is preliminary data.</text>
</comment>
<evidence type="ECO:0000256" key="1">
    <source>
        <dbReference type="ARBA" id="ARBA00023125"/>
    </source>
</evidence>
<dbReference type="Gene3D" id="2.40.50.140">
    <property type="entry name" value="Nucleic acid-binding proteins"/>
    <property type="match status" value="1"/>
</dbReference>
<dbReference type="SUPFAM" id="SSF50249">
    <property type="entry name" value="Nucleic acid-binding proteins"/>
    <property type="match status" value="1"/>
</dbReference>
<sequence>MASYNKVILMGNLTRDPELRSLPSGMSVARIGIAVNRRYSGKDGEMKEEVTYVDVDAFGKQAETIAKYCVKGSGILVEGRLRLDQWDDRNTGEKRSKLGVVLEGFTFTGGGTGRSRDGNAGGYEDASVPPRRAAAPRASAVPPPAAAPDIEEDIPF</sequence>
<reference evidence="5" key="1">
    <citation type="submission" date="2020-10" db="EMBL/GenBank/DDBJ databases">
        <authorList>
            <person name="Gilroy R."/>
        </authorList>
    </citation>
    <scope>NUCLEOTIDE SEQUENCE</scope>
    <source>
        <strain evidence="5">10669</strain>
    </source>
</reference>
<dbReference type="PANTHER" id="PTHR10302:SF27">
    <property type="entry name" value="SINGLE-STRANDED DNA-BINDING PROTEIN"/>
    <property type="match status" value="1"/>
</dbReference>
<gene>
    <name evidence="5" type="primary">ssb</name>
    <name evidence="5" type="ORF">IAC75_01590</name>
</gene>
<feature type="short sequence motif" description="Important for interaction with partner proteins" evidence="2">
    <location>
        <begin position="151"/>
        <end position="156"/>
    </location>
</feature>
<dbReference type="CDD" id="cd04496">
    <property type="entry name" value="SSB_OBF"/>
    <property type="match status" value="1"/>
</dbReference>
<evidence type="ECO:0000313" key="5">
    <source>
        <dbReference type="EMBL" id="HIV03826.1"/>
    </source>
</evidence>
<dbReference type="GO" id="GO:0009295">
    <property type="term" value="C:nucleoid"/>
    <property type="evidence" value="ECO:0007669"/>
    <property type="project" value="TreeGrafter"/>
</dbReference>
<keyword evidence="2" id="KW-0227">DNA damage</keyword>
<accession>A0A9D1NJP7</accession>
<keyword evidence="1 2" id="KW-0238">DNA-binding</keyword>
<keyword evidence="2" id="KW-0235">DNA replication</keyword>
<dbReference type="GO" id="GO:0006281">
    <property type="term" value="P:DNA repair"/>
    <property type="evidence" value="ECO:0007669"/>
    <property type="project" value="UniProtKB-UniRule"/>
</dbReference>
<evidence type="ECO:0000256" key="4">
    <source>
        <dbReference type="SAM" id="MobiDB-lite"/>
    </source>
</evidence>
<dbReference type="PROSITE" id="PS50935">
    <property type="entry name" value="SSB"/>
    <property type="match status" value="1"/>
</dbReference>
<protein>
    <recommendedName>
        <fullName evidence="2 3">Single-stranded DNA-binding protein</fullName>
        <shortName evidence="2">SSB</shortName>
    </recommendedName>
</protein>
<dbReference type="GO" id="GO:0006310">
    <property type="term" value="P:DNA recombination"/>
    <property type="evidence" value="ECO:0007669"/>
    <property type="project" value="UniProtKB-UniRule"/>
</dbReference>
<evidence type="ECO:0000313" key="6">
    <source>
        <dbReference type="Proteomes" id="UP000886812"/>
    </source>
</evidence>
<evidence type="ECO:0000256" key="2">
    <source>
        <dbReference type="HAMAP-Rule" id="MF_00984"/>
    </source>
</evidence>
<dbReference type="GO" id="GO:0003697">
    <property type="term" value="F:single-stranded DNA binding"/>
    <property type="evidence" value="ECO:0007669"/>
    <property type="project" value="UniProtKB-UniRule"/>
</dbReference>
<proteinExistence type="inferred from homology"/>
<reference evidence="5" key="2">
    <citation type="journal article" date="2021" name="PeerJ">
        <title>Extensive microbial diversity within the chicken gut microbiome revealed by metagenomics and culture.</title>
        <authorList>
            <person name="Gilroy R."/>
            <person name="Ravi A."/>
            <person name="Getino M."/>
            <person name="Pursley I."/>
            <person name="Horton D.L."/>
            <person name="Alikhan N.F."/>
            <person name="Baker D."/>
            <person name="Gharbi K."/>
            <person name="Hall N."/>
            <person name="Watson M."/>
            <person name="Adriaenssens E.M."/>
            <person name="Foster-Nyarko E."/>
            <person name="Jarju S."/>
            <person name="Secka A."/>
            <person name="Antonio M."/>
            <person name="Oren A."/>
            <person name="Chaudhuri R.R."/>
            <person name="La Ragione R."/>
            <person name="Hildebrand F."/>
            <person name="Pallen M.J."/>
        </authorList>
    </citation>
    <scope>NUCLEOTIDE SEQUENCE</scope>
    <source>
        <strain evidence="5">10669</strain>
    </source>
</reference>
<name>A0A9D1NJP7_9BACT</name>
<comment type="function">
    <text evidence="2">Plays an important role in DNA replication, recombination and repair. Binds to ssDNA and to an array of partner proteins to recruit them to their sites of action during DNA metabolism.</text>
</comment>
<dbReference type="Pfam" id="PF00436">
    <property type="entry name" value="SSB"/>
    <property type="match status" value="1"/>
</dbReference>
<dbReference type="GO" id="GO:0006260">
    <property type="term" value="P:DNA replication"/>
    <property type="evidence" value="ECO:0007669"/>
    <property type="project" value="UniProtKB-UniRule"/>
</dbReference>
<comment type="caution">
    <text evidence="2">Lacks conserved residue(s) required for the propagation of feature annotation.</text>
</comment>
<evidence type="ECO:0000256" key="3">
    <source>
        <dbReference type="RuleBase" id="RU000524"/>
    </source>
</evidence>
<keyword evidence="2" id="KW-0234">DNA repair</keyword>
<dbReference type="EMBL" id="DVOG01000042">
    <property type="protein sequence ID" value="HIV03826.1"/>
    <property type="molecule type" value="Genomic_DNA"/>
</dbReference>
<feature type="compositionally biased region" description="Low complexity" evidence="4">
    <location>
        <begin position="126"/>
        <end position="140"/>
    </location>
</feature>